<dbReference type="InterPro" id="IPR027268">
    <property type="entry name" value="Peptidase_M4/M1_CTD_sf"/>
</dbReference>
<protein>
    <recommendedName>
        <fullName evidence="5">Aminopeptidase N</fullName>
        <ecNumber evidence="4">3.4.11.2</ecNumber>
    </recommendedName>
    <alternativeName>
        <fullName evidence="11">Alanine aminopeptidase</fullName>
    </alternativeName>
    <alternativeName>
        <fullName evidence="12">Lysyl aminopeptidase</fullName>
    </alternativeName>
</protein>
<dbReference type="Gene3D" id="2.60.40.1730">
    <property type="entry name" value="tricorn interacting facor f3 domain"/>
    <property type="match status" value="1"/>
</dbReference>
<evidence type="ECO:0000256" key="5">
    <source>
        <dbReference type="ARBA" id="ARBA00015611"/>
    </source>
</evidence>
<dbReference type="InterPro" id="IPR050344">
    <property type="entry name" value="Peptidase_M1_aminopeptidases"/>
</dbReference>
<gene>
    <name evidence="16" type="ORF">Acy02nite_60100</name>
</gene>
<evidence type="ECO:0000256" key="6">
    <source>
        <dbReference type="ARBA" id="ARBA00022670"/>
    </source>
</evidence>
<dbReference type="Pfam" id="PF17900">
    <property type="entry name" value="Peptidase_M1_N"/>
    <property type="match status" value="1"/>
</dbReference>
<dbReference type="GO" id="GO:0006508">
    <property type="term" value="P:proteolysis"/>
    <property type="evidence" value="ECO:0007669"/>
    <property type="project" value="UniProtKB-KW"/>
</dbReference>
<keyword evidence="8" id="KW-0378">Hydrolase</keyword>
<evidence type="ECO:0000256" key="4">
    <source>
        <dbReference type="ARBA" id="ARBA00012564"/>
    </source>
</evidence>
<comment type="cofactor">
    <cofactor evidence="2">
        <name>Zn(2+)</name>
        <dbReference type="ChEBI" id="CHEBI:29105"/>
    </cofactor>
</comment>
<evidence type="ECO:0000313" key="16">
    <source>
        <dbReference type="EMBL" id="GID68129.1"/>
    </source>
</evidence>
<keyword evidence="9" id="KW-0862">Zinc</keyword>
<comment type="catalytic activity">
    <reaction evidence="1">
        <text>Release of an N-terminal amino acid, Xaa-|-Yaa- from a peptide, amide or arylamide. Xaa is preferably Ala, but may be most amino acids including Pro (slow action). When a terminal hydrophobic residue is followed by a prolyl residue, the two may be released as an intact Xaa-Pro dipeptide.</text>
        <dbReference type="EC" id="3.4.11.2"/>
    </reaction>
</comment>
<dbReference type="Pfam" id="PF01433">
    <property type="entry name" value="Peptidase_M1"/>
    <property type="match status" value="1"/>
</dbReference>
<evidence type="ECO:0000259" key="14">
    <source>
        <dbReference type="Pfam" id="PF01433"/>
    </source>
</evidence>
<keyword evidence="17" id="KW-1185">Reference proteome</keyword>
<dbReference type="RefSeq" id="WP_203746784.1">
    <property type="nucleotide sequence ID" value="NZ_BAAAUC010000096.1"/>
</dbReference>
<dbReference type="SUPFAM" id="SSF55486">
    <property type="entry name" value="Metalloproteases ('zincins'), catalytic domain"/>
    <property type="match status" value="1"/>
</dbReference>
<evidence type="ECO:0000256" key="8">
    <source>
        <dbReference type="ARBA" id="ARBA00022801"/>
    </source>
</evidence>
<dbReference type="PANTHER" id="PTHR11533">
    <property type="entry name" value="PROTEASE M1 ZINC METALLOPROTEASE"/>
    <property type="match status" value="1"/>
</dbReference>
<accession>A0A919ILK3</accession>
<evidence type="ECO:0000313" key="17">
    <source>
        <dbReference type="Proteomes" id="UP000619479"/>
    </source>
</evidence>
<evidence type="ECO:0000256" key="7">
    <source>
        <dbReference type="ARBA" id="ARBA00022723"/>
    </source>
</evidence>
<evidence type="ECO:0000259" key="15">
    <source>
        <dbReference type="Pfam" id="PF17900"/>
    </source>
</evidence>
<dbReference type="InterPro" id="IPR042097">
    <property type="entry name" value="Aminopeptidase_N-like_N_sf"/>
</dbReference>
<dbReference type="AlphaFoldDB" id="A0A919ILK3"/>
<keyword evidence="7" id="KW-0479">Metal-binding</keyword>
<evidence type="ECO:0000256" key="12">
    <source>
        <dbReference type="ARBA" id="ARBA00031533"/>
    </source>
</evidence>
<reference evidence="16" key="1">
    <citation type="submission" date="2021-01" db="EMBL/GenBank/DDBJ databases">
        <title>Whole genome shotgun sequence of Actinoplanes cyaneus NBRC 14990.</title>
        <authorList>
            <person name="Komaki H."/>
            <person name="Tamura T."/>
        </authorList>
    </citation>
    <scope>NUCLEOTIDE SEQUENCE</scope>
    <source>
        <strain evidence="16">NBRC 14990</strain>
    </source>
</reference>
<dbReference type="Gene3D" id="1.10.390.10">
    <property type="entry name" value="Neutral Protease Domain 2"/>
    <property type="match status" value="1"/>
</dbReference>
<dbReference type="PANTHER" id="PTHR11533:SF297">
    <property type="entry name" value="AMINOPEPTIDASE N"/>
    <property type="match status" value="1"/>
</dbReference>
<dbReference type="EC" id="3.4.11.2" evidence="4"/>
<keyword evidence="10" id="KW-0482">Metalloprotease</keyword>
<dbReference type="EMBL" id="BOMH01000044">
    <property type="protein sequence ID" value="GID68129.1"/>
    <property type="molecule type" value="Genomic_DNA"/>
</dbReference>
<dbReference type="GO" id="GO:0008270">
    <property type="term" value="F:zinc ion binding"/>
    <property type="evidence" value="ECO:0007669"/>
    <property type="project" value="InterPro"/>
</dbReference>
<dbReference type="Proteomes" id="UP000619479">
    <property type="component" value="Unassembled WGS sequence"/>
</dbReference>
<feature type="region of interest" description="Disordered" evidence="13">
    <location>
        <begin position="156"/>
        <end position="177"/>
    </location>
</feature>
<feature type="domain" description="Peptidase M1 membrane alanine aminopeptidase" evidence="14">
    <location>
        <begin position="307"/>
        <end position="476"/>
    </location>
</feature>
<dbReference type="InterPro" id="IPR001930">
    <property type="entry name" value="Peptidase_M1"/>
</dbReference>
<sequence>MRRSLTGVALAATVLCASCTDSPSVTPTAAPSSAAPAAPAVDYTAWQAGKSTLVADKLYPEHGNAGLDVLQYDLKLDWDPAKKILTGTATLRIRPTAAASEIKLDFATLSVDKVTVDDKATTGTLAKEKLTVPAELVADRPVTLVVDYHGTPKQVAFPSHRGDAKEGNGLRPAKNGGAWTMQEPWGAMTWYPANELVSDKALYDIAVTVPEGWMAAANGTPGPVEGNTYRYTSAVPTAAYLTTLAVDKYKKVEQAGPHGVKLTYFVVPKTDDKLLPVLKKSPQLLSWLEERLGPYPFETGGALVNGSISAMETQQMISMGRPTGKWDKEAQDYFEETLVHEYAHQWFGDTVTPSTWTDLWLNEGFAQYLQFLYEQKVHKFSDAALETFLRKRDAELRKKVGPPGKPDAAEFAESNVYICGATMLKELNDALGDTKFFALLKAWVAEHKNTSQDRAAFIAFVKQNTGKDYSKLINTWLDSPTTPK</sequence>
<evidence type="ECO:0000256" key="10">
    <source>
        <dbReference type="ARBA" id="ARBA00023049"/>
    </source>
</evidence>
<evidence type="ECO:0000256" key="1">
    <source>
        <dbReference type="ARBA" id="ARBA00000098"/>
    </source>
</evidence>
<evidence type="ECO:0000256" key="3">
    <source>
        <dbReference type="ARBA" id="ARBA00010136"/>
    </source>
</evidence>
<evidence type="ECO:0000256" key="9">
    <source>
        <dbReference type="ARBA" id="ARBA00022833"/>
    </source>
</evidence>
<dbReference type="InterPro" id="IPR014782">
    <property type="entry name" value="Peptidase_M1_dom"/>
</dbReference>
<dbReference type="CDD" id="cd09603">
    <property type="entry name" value="M1_APN_like"/>
    <property type="match status" value="1"/>
</dbReference>
<dbReference type="GO" id="GO:0016285">
    <property type="term" value="F:alanyl aminopeptidase activity"/>
    <property type="evidence" value="ECO:0007669"/>
    <property type="project" value="UniProtKB-EC"/>
</dbReference>
<organism evidence="16 17">
    <name type="scientific">Actinoplanes cyaneus</name>
    <dbReference type="NCBI Taxonomy" id="52696"/>
    <lineage>
        <taxon>Bacteria</taxon>
        <taxon>Bacillati</taxon>
        <taxon>Actinomycetota</taxon>
        <taxon>Actinomycetes</taxon>
        <taxon>Micromonosporales</taxon>
        <taxon>Micromonosporaceae</taxon>
        <taxon>Actinoplanes</taxon>
    </lineage>
</organism>
<keyword evidence="6" id="KW-0645">Protease</keyword>
<feature type="domain" description="Aminopeptidase N-like N-terminal" evidence="15">
    <location>
        <begin position="71"/>
        <end position="225"/>
    </location>
</feature>
<dbReference type="PRINTS" id="PR00756">
    <property type="entry name" value="ALADIPTASE"/>
</dbReference>
<evidence type="ECO:0000256" key="11">
    <source>
        <dbReference type="ARBA" id="ARBA00029811"/>
    </source>
</evidence>
<evidence type="ECO:0000256" key="2">
    <source>
        <dbReference type="ARBA" id="ARBA00001947"/>
    </source>
</evidence>
<evidence type="ECO:0000256" key="13">
    <source>
        <dbReference type="SAM" id="MobiDB-lite"/>
    </source>
</evidence>
<name>A0A919ILK3_9ACTN</name>
<comment type="caution">
    <text evidence="16">The sequence shown here is derived from an EMBL/GenBank/DDBJ whole genome shotgun (WGS) entry which is preliminary data.</text>
</comment>
<proteinExistence type="inferred from homology"/>
<dbReference type="GO" id="GO:0008237">
    <property type="term" value="F:metallopeptidase activity"/>
    <property type="evidence" value="ECO:0007669"/>
    <property type="project" value="UniProtKB-KW"/>
</dbReference>
<dbReference type="InterPro" id="IPR045357">
    <property type="entry name" value="Aminopeptidase_N-like_N"/>
</dbReference>
<dbReference type="SUPFAM" id="SSF63737">
    <property type="entry name" value="Leukotriene A4 hydrolase N-terminal domain"/>
    <property type="match status" value="1"/>
</dbReference>
<comment type="similarity">
    <text evidence="3">Belongs to the peptidase M1 family.</text>
</comment>